<keyword evidence="2" id="KW-0132">Cell division</keyword>
<evidence type="ECO:0000256" key="3">
    <source>
        <dbReference type="ARBA" id="ARBA00022829"/>
    </source>
</evidence>
<dbReference type="GO" id="GO:0051304">
    <property type="term" value="P:chromosome separation"/>
    <property type="evidence" value="ECO:0007669"/>
    <property type="project" value="InterPro"/>
</dbReference>
<dbReference type="Proteomes" id="UP000419017">
    <property type="component" value="Unassembled WGS sequence"/>
</dbReference>
<dbReference type="PIRSF" id="PIRSF019345">
    <property type="entry name" value="ScpB"/>
    <property type="match status" value="1"/>
</dbReference>
<evidence type="ECO:0000313" key="5">
    <source>
        <dbReference type="EMBL" id="VWL85528.1"/>
    </source>
</evidence>
<evidence type="ECO:0000256" key="4">
    <source>
        <dbReference type="ARBA" id="ARBA00023306"/>
    </source>
</evidence>
<dbReference type="PANTHER" id="PTHR34298:SF2">
    <property type="entry name" value="SEGREGATION AND CONDENSATION PROTEIN B"/>
    <property type="match status" value="1"/>
</dbReference>
<proteinExistence type="predicted"/>
<protein>
    <submittedName>
        <fullName evidence="5">Chromosome segregation and condensation protein ScpB</fullName>
    </submittedName>
</protein>
<dbReference type="RefSeq" id="WP_156683516.1">
    <property type="nucleotide sequence ID" value="NZ_CABWIB010000001.1"/>
</dbReference>
<sequence>MKKEIEAIIFMSDKSVPIDDLADFFNEDIEKIKDILKEIKEEKKDTGINLQIKNNLVSFMTNPLCGEAINKFFSPTVRVKKLSKSAMETLAIIAFKGPITKSEIEDIKGVSVDSSVMQLMEKKLIMSNERKKAIGNPKLYEVTENFYAYVGLEDKEELMNLDKAKWFMALDEIEGNENENK</sequence>
<keyword evidence="1" id="KW-0963">Cytoplasm</keyword>
<dbReference type="Pfam" id="PF04079">
    <property type="entry name" value="SMC_ScpB"/>
    <property type="match status" value="1"/>
</dbReference>
<dbReference type="EMBL" id="CABWIB010000001">
    <property type="protein sequence ID" value="VWL85528.1"/>
    <property type="molecule type" value="Genomic_DNA"/>
</dbReference>
<dbReference type="GO" id="GO:0051301">
    <property type="term" value="P:cell division"/>
    <property type="evidence" value="ECO:0007669"/>
    <property type="project" value="UniProtKB-KW"/>
</dbReference>
<gene>
    <name evidence="5" type="ORF">OMES3154_00814</name>
</gene>
<organism evidence="5 6">
    <name type="scientific">Oceanivirga miroungae</name>
    <dbReference type="NCBI Taxonomy" id="1130046"/>
    <lineage>
        <taxon>Bacteria</taxon>
        <taxon>Fusobacteriati</taxon>
        <taxon>Fusobacteriota</taxon>
        <taxon>Fusobacteriia</taxon>
        <taxon>Fusobacteriales</taxon>
        <taxon>Leptotrichiaceae</taxon>
        <taxon>Oceanivirga</taxon>
    </lineage>
</organism>
<dbReference type="InterPro" id="IPR005234">
    <property type="entry name" value="ScpB_csome_segregation"/>
</dbReference>
<dbReference type="Gene3D" id="1.10.10.10">
    <property type="entry name" value="Winged helix-like DNA-binding domain superfamily/Winged helix DNA-binding domain"/>
    <property type="match status" value="2"/>
</dbReference>
<dbReference type="InterPro" id="IPR036388">
    <property type="entry name" value="WH-like_DNA-bd_sf"/>
</dbReference>
<dbReference type="PANTHER" id="PTHR34298">
    <property type="entry name" value="SEGREGATION AND CONDENSATION PROTEIN B"/>
    <property type="match status" value="1"/>
</dbReference>
<keyword evidence="4" id="KW-0131">Cell cycle</keyword>
<evidence type="ECO:0000313" key="6">
    <source>
        <dbReference type="Proteomes" id="UP000419017"/>
    </source>
</evidence>
<dbReference type="InterPro" id="IPR036390">
    <property type="entry name" value="WH_DNA-bd_sf"/>
</dbReference>
<keyword evidence="6" id="KW-1185">Reference proteome</keyword>
<dbReference type="SUPFAM" id="SSF46785">
    <property type="entry name" value="Winged helix' DNA-binding domain"/>
    <property type="match status" value="2"/>
</dbReference>
<reference evidence="5 6" key="1">
    <citation type="submission" date="2019-10" db="EMBL/GenBank/DDBJ databases">
        <authorList>
            <person name="Blom J."/>
        </authorList>
    </citation>
    <scope>NUCLEOTIDE SEQUENCE [LARGE SCALE GENOMIC DNA]</scope>
    <source>
        <strain evidence="5 6">ES3154-GLU</strain>
    </source>
</reference>
<name>A0A6I8M9N6_9FUSO</name>
<evidence type="ECO:0000256" key="2">
    <source>
        <dbReference type="ARBA" id="ARBA00022618"/>
    </source>
</evidence>
<evidence type="ECO:0000256" key="1">
    <source>
        <dbReference type="ARBA" id="ARBA00022490"/>
    </source>
</evidence>
<accession>A0A6I8M9N6</accession>
<dbReference type="AlphaFoldDB" id="A0A6I8M9N6"/>
<dbReference type="NCBIfam" id="TIGR00281">
    <property type="entry name" value="SMC-Scp complex subunit ScpB"/>
    <property type="match status" value="1"/>
</dbReference>
<keyword evidence="3" id="KW-0159">Chromosome partition</keyword>